<feature type="compositionally biased region" description="Low complexity" evidence="2">
    <location>
        <begin position="230"/>
        <end position="256"/>
    </location>
</feature>
<keyword evidence="4" id="KW-1185">Reference proteome</keyword>
<name>A0AAW1CXB9_9HEMI</name>
<organism evidence="3 4">
    <name type="scientific">Rhynocoris fuscipes</name>
    <dbReference type="NCBI Taxonomy" id="488301"/>
    <lineage>
        <taxon>Eukaryota</taxon>
        <taxon>Metazoa</taxon>
        <taxon>Ecdysozoa</taxon>
        <taxon>Arthropoda</taxon>
        <taxon>Hexapoda</taxon>
        <taxon>Insecta</taxon>
        <taxon>Pterygota</taxon>
        <taxon>Neoptera</taxon>
        <taxon>Paraneoptera</taxon>
        <taxon>Hemiptera</taxon>
        <taxon>Heteroptera</taxon>
        <taxon>Panheteroptera</taxon>
        <taxon>Cimicomorpha</taxon>
        <taxon>Reduviidae</taxon>
        <taxon>Harpactorinae</taxon>
        <taxon>Harpactorini</taxon>
        <taxon>Rhynocoris</taxon>
    </lineage>
</organism>
<gene>
    <name evidence="3" type="ORF">O3M35_011227</name>
</gene>
<feature type="compositionally biased region" description="Polar residues" evidence="2">
    <location>
        <begin position="287"/>
        <end position="312"/>
    </location>
</feature>
<reference evidence="3 4" key="1">
    <citation type="submission" date="2022-12" db="EMBL/GenBank/DDBJ databases">
        <title>Chromosome-level genome assembly of true bugs.</title>
        <authorList>
            <person name="Ma L."/>
            <person name="Li H."/>
        </authorList>
    </citation>
    <scope>NUCLEOTIDE SEQUENCE [LARGE SCALE GENOMIC DNA]</scope>
    <source>
        <strain evidence="3">Lab_2022b</strain>
    </source>
</reference>
<evidence type="ECO:0000256" key="2">
    <source>
        <dbReference type="SAM" id="MobiDB-lite"/>
    </source>
</evidence>
<dbReference type="EMBL" id="JAPXFL010000008">
    <property type="protein sequence ID" value="KAK9502448.1"/>
    <property type="molecule type" value="Genomic_DNA"/>
</dbReference>
<evidence type="ECO:0000313" key="4">
    <source>
        <dbReference type="Proteomes" id="UP001461498"/>
    </source>
</evidence>
<keyword evidence="1" id="KW-0175">Coiled coil</keyword>
<evidence type="ECO:0008006" key="5">
    <source>
        <dbReference type="Google" id="ProtNLM"/>
    </source>
</evidence>
<feature type="region of interest" description="Disordered" evidence="2">
    <location>
        <begin position="212"/>
        <end position="318"/>
    </location>
</feature>
<dbReference type="AlphaFoldDB" id="A0AAW1CXB9"/>
<protein>
    <recommendedName>
        <fullName evidence="5">Coiled-coil domain-containing protein 61</fullName>
    </recommendedName>
</protein>
<sequence length="348" mass="39847">MSVLDEEEDTPCLVTNYSFDRKEYLIKMYVKSNALKLTIVDNVTSEKWVCSYNAMYIEELTRRTVEFDKIHYPLPLEYCGMPNPRVLQKKIQELEREKARLEEEVANTVCSKCSNEIPLLKENIRKLEEENKSLQQEVQSLTVELGNRRYQARLRSPSPNREYYQDRMKLVQGDSAKIERRGRTKPLRRCRKCSDLSAADLIAYRKNNDSIRKLPSPYCSPVRRKLSDYSGTSSASLSSIGSGAAGGSIKKLGSVRGNKKRNGSSSSGIESRRSVRRSPKRKQQQPIAVQSSIKPKQFSQQSNDRGNDSSPTKYIPTEEQLRKQINDLVKLVESWSNDLSQLPSQQHT</sequence>
<feature type="coiled-coil region" evidence="1">
    <location>
        <begin position="84"/>
        <end position="144"/>
    </location>
</feature>
<dbReference type="Proteomes" id="UP001461498">
    <property type="component" value="Unassembled WGS sequence"/>
</dbReference>
<accession>A0AAW1CXB9</accession>
<proteinExistence type="predicted"/>
<comment type="caution">
    <text evidence="3">The sequence shown here is derived from an EMBL/GenBank/DDBJ whole genome shotgun (WGS) entry which is preliminary data.</text>
</comment>
<evidence type="ECO:0000256" key="1">
    <source>
        <dbReference type="SAM" id="Coils"/>
    </source>
</evidence>
<evidence type="ECO:0000313" key="3">
    <source>
        <dbReference type="EMBL" id="KAK9502448.1"/>
    </source>
</evidence>
<feature type="compositionally biased region" description="Basic residues" evidence="2">
    <location>
        <begin position="274"/>
        <end position="283"/>
    </location>
</feature>